<protein>
    <submittedName>
        <fullName evidence="2">Aspartate-tRNA ligase cytoplasmic-like</fullName>
    </submittedName>
</protein>
<dbReference type="EMBL" id="LXQA010006354">
    <property type="protein sequence ID" value="MCH84161.1"/>
    <property type="molecule type" value="Genomic_DNA"/>
</dbReference>
<name>A0A392MA68_9FABA</name>
<reference evidence="2 3" key="1">
    <citation type="journal article" date="2018" name="Front. Plant Sci.">
        <title>Red Clover (Trifolium pratense) and Zigzag Clover (T. medium) - A Picture of Genomic Similarities and Differences.</title>
        <authorList>
            <person name="Dluhosova J."/>
            <person name="Istvanek J."/>
            <person name="Nedelnik J."/>
            <person name="Repkova J."/>
        </authorList>
    </citation>
    <scope>NUCLEOTIDE SEQUENCE [LARGE SCALE GENOMIC DNA]</scope>
    <source>
        <strain evidence="3">cv. 10/8</strain>
        <tissue evidence="2">Leaf</tissue>
    </source>
</reference>
<dbReference type="GO" id="GO:0016874">
    <property type="term" value="F:ligase activity"/>
    <property type="evidence" value="ECO:0007669"/>
    <property type="project" value="UniProtKB-KW"/>
</dbReference>
<proteinExistence type="predicted"/>
<keyword evidence="3" id="KW-1185">Reference proteome</keyword>
<gene>
    <name evidence="2" type="ORF">A2U01_0004992</name>
</gene>
<dbReference type="Proteomes" id="UP000265520">
    <property type="component" value="Unassembled WGS sequence"/>
</dbReference>
<evidence type="ECO:0000313" key="2">
    <source>
        <dbReference type="EMBL" id="MCH84161.1"/>
    </source>
</evidence>
<dbReference type="SUPFAM" id="SSF50249">
    <property type="entry name" value="Nucleic acid-binding proteins"/>
    <property type="match status" value="1"/>
</dbReference>
<keyword evidence="2" id="KW-0436">Ligase</keyword>
<organism evidence="2 3">
    <name type="scientific">Trifolium medium</name>
    <dbReference type="NCBI Taxonomy" id="97028"/>
    <lineage>
        <taxon>Eukaryota</taxon>
        <taxon>Viridiplantae</taxon>
        <taxon>Streptophyta</taxon>
        <taxon>Embryophyta</taxon>
        <taxon>Tracheophyta</taxon>
        <taxon>Spermatophyta</taxon>
        <taxon>Magnoliopsida</taxon>
        <taxon>eudicotyledons</taxon>
        <taxon>Gunneridae</taxon>
        <taxon>Pentapetalae</taxon>
        <taxon>rosids</taxon>
        <taxon>fabids</taxon>
        <taxon>Fabales</taxon>
        <taxon>Fabaceae</taxon>
        <taxon>Papilionoideae</taxon>
        <taxon>50 kb inversion clade</taxon>
        <taxon>NPAAA clade</taxon>
        <taxon>Hologalegina</taxon>
        <taxon>IRL clade</taxon>
        <taxon>Trifolieae</taxon>
        <taxon>Trifolium</taxon>
    </lineage>
</organism>
<feature type="region of interest" description="Disordered" evidence="1">
    <location>
        <begin position="1"/>
        <end position="41"/>
    </location>
</feature>
<sequence>MEAPSKKKKHREAATAATAVSNPSVKEDPHDPLSENYGDIQLNTPVNVNNWTKVEDLNDSFDNKPVGIRGWAQTIRKHGKNVTNLIIRR</sequence>
<comment type="caution">
    <text evidence="2">The sequence shown here is derived from an EMBL/GenBank/DDBJ whole genome shotgun (WGS) entry which is preliminary data.</text>
</comment>
<evidence type="ECO:0000256" key="1">
    <source>
        <dbReference type="SAM" id="MobiDB-lite"/>
    </source>
</evidence>
<accession>A0A392MA68</accession>
<dbReference type="InterPro" id="IPR012340">
    <property type="entry name" value="NA-bd_OB-fold"/>
</dbReference>
<feature type="compositionally biased region" description="Basic residues" evidence="1">
    <location>
        <begin position="1"/>
        <end position="11"/>
    </location>
</feature>
<dbReference type="AlphaFoldDB" id="A0A392MA68"/>
<evidence type="ECO:0000313" key="3">
    <source>
        <dbReference type="Proteomes" id="UP000265520"/>
    </source>
</evidence>
<feature type="non-terminal residue" evidence="2">
    <location>
        <position position="89"/>
    </location>
</feature>
<dbReference type="Gene3D" id="2.40.50.140">
    <property type="entry name" value="Nucleic acid-binding proteins"/>
    <property type="match status" value="1"/>
</dbReference>